<evidence type="ECO:0000256" key="7">
    <source>
        <dbReference type="SAM" id="Coils"/>
    </source>
</evidence>
<dbReference type="GO" id="GO:0015074">
    <property type="term" value="P:DNA integration"/>
    <property type="evidence" value="ECO:0007669"/>
    <property type="project" value="UniProtKB-KW"/>
</dbReference>
<evidence type="ECO:0000313" key="10">
    <source>
        <dbReference type="Proteomes" id="UP000035540"/>
    </source>
</evidence>
<feature type="coiled-coil region" evidence="7">
    <location>
        <begin position="136"/>
        <end position="163"/>
    </location>
</feature>
<dbReference type="PATRIC" id="fig|136857.5.peg.2004"/>
<dbReference type="KEGG" id="cted:CTEST_10090"/>
<dbReference type="GO" id="GO:0003677">
    <property type="term" value="F:DNA binding"/>
    <property type="evidence" value="ECO:0007669"/>
    <property type="project" value="UniProtKB-KW"/>
</dbReference>
<evidence type="ECO:0000256" key="3">
    <source>
        <dbReference type="ARBA" id="ARBA00023125"/>
    </source>
</evidence>
<dbReference type="InterPro" id="IPR050639">
    <property type="entry name" value="SSR_resolvase"/>
</dbReference>
<dbReference type="PROSITE" id="PS00397">
    <property type="entry name" value="RECOMBINASES_1"/>
    <property type="match status" value="1"/>
</dbReference>
<dbReference type="InterPro" id="IPR009057">
    <property type="entry name" value="Homeodomain-like_sf"/>
</dbReference>
<reference evidence="9 10" key="1">
    <citation type="journal article" date="2015" name="Genome Announc.">
        <title>Complete Genome Sequence of the Type Strain Corynebacterium testudinoris DSM 44614, Recovered from Necrotic Lesions in the Mouth of a Tortoise.</title>
        <authorList>
            <person name="Ruckert C."/>
            <person name="Kriete M."/>
            <person name="Jaenicke S."/>
            <person name="Winkler A."/>
            <person name="Tauch A."/>
        </authorList>
    </citation>
    <scope>NUCLEOTIDE SEQUENCE [LARGE SCALE GENOMIC DNA]</scope>
    <source>
        <strain evidence="9 10">DSM 44614</strain>
    </source>
</reference>
<dbReference type="Gene3D" id="1.10.10.60">
    <property type="entry name" value="Homeodomain-like"/>
    <property type="match status" value="1"/>
</dbReference>
<dbReference type="InterPro" id="IPR006120">
    <property type="entry name" value="Resolvase_HTH_dom"/>
</dbReference>
<dbReference type="InterPro" id="IPR036162">
    <property type="entry name" value="Resolvase-like_N_sf"/>
</dbReference>
<evidence type="ECO:0000256" key="4">
    <source>
        <dbReference type="ARBA" id="ARBA00023172"/>
    </source>
</evidence>
<gene>
    <name evidence="9" type="ORF">CTEST_10090</name>
</gene>
<feature type="active site" description="O-(5'-phospho-DNA)-serine intermediate" evidence="5 6">
    <location>
        <position position="188"/>
    </location>
</feature>
<protein>
    <submittedName>
        <fullName evidence="9">Site-specific recombinase, DNA invertase Pin</fullName>
    </submittedName>
</protein>
<dbReference type="CDD" id="cd00569">
    <property type="entry name" value="HTH_Hin_like"/>
    <property type="match status" value="1"/>
</dbReference>
<evidence type="ECO:0000313" key="9">
    <source>
        <dbReference type="EMBL" id="AKK09443.1"/>
    </source>
</evidence>
<dbReference type="GO" id="GO:0000150">
    <property type="term" value="F:DNA strand exchange activity"/>
    <property type="evidence" value="ECO:0007669"/>
    <property type="project" value="InterPro"/>
</dbReference>
<dbReference type="Pfam" id="PF00239">
    <property type="entry name" value="Resolvase"/>
    <property type="match status" value="1"/>
</dbReference>
<organism evidence="9 10">
    <name type="scientific">Corynebacterium testudinoris</name>
    <dbReference type="NCBI Taxonomy" id="136857"/>
    <lineage>
        <taxon>Bacteria</taxon>
        <taxon>Bacillati</taxon>
        <taxon>Actinomycetota</taxon>
        <taxon>Actinomycetes</taxon>
        <taxon>Mycobacteriales</taxon>
        <taxon>Corynebacteriaceae</taxon>
        <taxon>Corynebacterium</taxon>
    </lineage>
</organism>
<accession>A0A0G3HBW7</accession>
<dbReference type="Proteomes" id="UP000035540">
    <property type="component" value="Chromosome"/>
</dbReference>
<dbReference type="SUPFAM" id="SSF46689">
    <property type="entry name" value="Homeodomain-like"/>
    <property type="match status" value="1"/>
</dbReference>
<evidence type="ECO:0000259" key="8">
    <source>
        <dbReference type="PROSITE" id="PS51736"/>
    </source>
</evidence>
<keyword evidence="7" id="KW-0175">Coiled coil</keyword>
<dbReference type="STRING" id="136857.CTEST_10090"/>
<dbReference type="Pfam" id="PF02796">
    <property type="entry name" value="HTH_7"/>
    <property type="match status" value="1"/>
</dbReference>
<comment type="similarity">
    <text evidence="1">Belongs to the site-specific recombinase resolvase family.</text>
</comment>
<dbReference type="PANTHER" id="PTHR30461">
    <property type="entry name" value="DNA-INVERTASE FROM LAMBDOID PROPHAGE"/>
    <property type="match status" value="1"/>
</dbReference>
<evidence type="ECO:0000256" key="6">
    <source>
        <dbReference type="PROSITE-ProRule" id="PRU10137"/>
    </source>
</evidence>
<dbReference type="OrthoDB" id="3405463at2"/>
<name>A0A0G3HBW7_9CORY</name>
<dbReference type="PANTHER" id="PTHR30461:SF26">
    <property type="entry name" value="RESOLVASE HOMOLOG YNEB"/>
    <property type="match status" value="1"/>
</dbReference>
<keyword evidence="2" id="KW-0229">DNA integration</keyword>
<dbReference type="InterPro" id="IPR006119">
    <property type="entry name" value="Resolv_N"/>
</dbReference>
<dbReference type="PROSITE" id="PS51736">
    <property type="entry name" value="RECOMBINASES_3"/>
    <property type="match status" value="1"/>
</dbReference>
<dbReference type="Gene3D" id="3.40.50.1390">
    <property type="entry name" value="Resolvase, N-terminal catalytic domain"/>
    <property type="match status" value="1"/>
</dbReference>
<dbReference type="SUPFAM" id="SSF53041">
    <property type="entry name" value="Resolvase-like"/>
    <property type="match status" value="1"/>
</dbReference>
<dbReference type="CDD" id="cd03768">
    <property type="entry name" value="SR_ResInv"/>
    <property type="match status" value="1"/>
</dbReference>
<proteinExistence type="inferred from homology"/>
<dbReference type="AlphaFoldDB" id="A0A0G3HBW7"/>
<sequence>MARLGTLMKDDRRTPQEDVQIVRMGARTTTVHRRREGGRRSGWEVDVEKVLTDRVLDDGGQRWADYSAAPWFATWVNAASGTPQGRLRITRSYTHITKASLYIGNNEWSEEQDFPTPEVLLDGGTLAGWMVPDHHKDQAADRARQIEEEARKRQELNNVIEEKWRREAREKQRGVQARGQNVAYLRVSSKDQNLARQREAIGQVDREFIDELSARTRAHRPGLEDCIAYLRDGDGLHVASIDRLARSLVDLRNVIDQITAKGATVHFLKENLTFAPDGEDPRATLMLGILGSFAEFERAIIRERQAEGIALAKKAGRYKGRPRALTEVQIKQAHERVQAGEARTSIANDLGVSRATLYRALRKDKNP</sequence>
<keyword evidence="4" id="KW-0233">DNA recombination</keyword>
<dbReference type="RefSeq" id="WP_047254392.1">
    <property type="nucleotide sequence ID" value="NZ_CP011545.1"/>
</dbReference>
<evidence type="ECO:0000256" key="1">
    <source>
        <dbReference type="ARBA" id="ARBA00009913"/>
    </source>
</evidence>
<feature type="domain" description="Resolvase/invertase-type recombinase catalytic" evidence="8">
    <location>
        <begin position="180"/>
        <end position="316"/>
    </location>
</feature>
<evidence type="ECO:0000256" key="2">
    <source>
        <dbReference type="ARBA" id="ARBA00022908"/>
    </source>
</evidence>
<dbReference type="EMBL" id="CP011545">
    <property type="protein sequence ID" value="AKK09443.1"/>
    <property type="molecule type" value="Genomic_DNA"/>
</dbReference>
<keyword evidence="10" id="KW-1185">Reference proteome</keyword>
<dbReference type="InterPro" id="IPR006118">
    <property type="entry name" value="Recombinase_CS"/>
</dbReference>
<keyword evidence="3" id="KW-0238">DNA-binding</keyword>
<reference evidence="10" key="2">
    <citation type="submission" date="2015-05" db="EMBL/GenBank/DDBJ databases">
        <title>Complete genome sequence of Corynebacterium testudinoris DSM 44614, recovered from necrotic lesions in the mouth of a tortoise.</title>
        <authorList>
            <person name="Ruckert C."/>
            <person name="Albersmeier A."/>
            <person name="Winkler A."/>
            <person name="Tauch A."/>
        </authorList>
    </citation>
    <scope>NUCLEOTIDE SEQUENCE [LARGE SCALE GENOMIC DNA]</scope>
    <source>
        <strain evidence="10">DSM 44614</strain>
    </source>
</reference>
<dbReference type="SMART" id="SM00857">
    <property type="entry name" value="Resolvase"/>
    <property type="match status" value="1"/>
</dbReference>
<evidence type="ECO:0000256" key="5">
    <source>
        <dbReference type="PIRSR" id="PIRSR606118-50"/>
    </source>
</evidence>